<evidence type="ECO:0000313" key="2">
    <source>
        <dbReference type="Proteomes" id="UP000814207"/>
    </source>
</evidence>
<name>A0A9Q3X2G4_PSESX</name>
<evidence type="ECO:0000313" key="1">
    <source>
        <dbReference type="EMBL" id="MCF5061994.1"/>
    </source>
</evidence>
<sequence length="65" mass="7584">MLPIIKKIVTGVIDFFTDEVDPYDQLRPSFEARIPKERLQRDKDGQYVDPVIAAKWGKLHKDRGE</sequence>
<dbReference type="EMBL" id="WKEU01000007">
    <property type="protein sequence ID" value="MCF5061994.1"/>
    <property type="molecule type" value="Genomic_DNA"/>
</dbReference>
<accession>A0A9Q3X2G4</accession>
<proteinExistence type="predicted"/>
<comment type="caution">
    <text evidence="1">The sequence shown here is derived from an EMBL/GenBank/DDBJ whole genome shotgun (WGS) entry which is preliminary data.</text>
</comment>
<dbReference type="Proteomes" id="UP000814207">
    <property type="component" value="Unassembled WGS sequence"/>
</dbReference>
<protein>
    <submittedName>
        <fullName evidence="1">Uncharacterized protein</fullName>
    </submittedName>
</protein>
<organism evidence="1 2">
    <name type="scientific">Pseudomonas syringae</name>
    <dbReference type="NCBI Taxonomy" id="317"/>
    <lineage>
        <taxon>Bacteria</taxon>
        <taxon>Pseudomonadati</taxon>
        <taxon>Pseudomonadota</taxon>
        <taxon>Gammaproteobacteria</taxon>
        <taxon>Pseudomonadales</taxon>
        <taxon>Pseudomonadaceae</taxon>
        <taxon>Pseudomonas</taxon>
    </lineage>
</organism>
<reference evidence="1" key="1">
    <citation type="submission" date="2019-11" db="EMBL/GenBank/DDBJ databases">
        <title>Epiphytic Pseudomonas syringae from cherry orchards.</title>
        <authorList>
            <person name="Hulin M.T."/>
        </authorList>
    </citation>
    <scope>NUCLEOTIDE SEQUENCE</scope>
    <source>
        <strain evidence="1">PA-6-9A</strain>
    </source>
</reference>
<dbReference type="AlphaFoldDB" id="A0A9Q3X2G4"/>
<gene>
    <name evidence="1" type="ORF">GIW73_03360</name>
</gene>